<feature type="domain" description="Phosphotyrosine protein phosphatase I" evidence="5">
    <location>
        <begin position="58"/>
        <end position="228"/>
    </location>
</feature>
<accession>A0A3M9MI04</accession>
<dbReference type="Proteomes" id="UP000271678">
    <property type="component" value="Unassembled WGS sequence"/>
</dbReference>
<evidence type="ECO:0000256" key="4">
    <source>
        <dbReference type="PIRSR" id="PIRSR617867-1"/>
    </source>
</evidence>
<evidence type="ECO:0000313" key="6">
    <source>
        <dbReference type="EMBL" id="RNI25189.1"/>
    </source>
</evidence>
<gene>
    <name evidence="6" type="ORF">EFY87_00660</name>
</gene>
<dbReference type="InterPro" id="IPR023485">
    <property type="entry name" value="Ptyr_pPase"/>
</dbReference>
<keyword evidence="7" id="KW-1185">Reference proteome</keyword>
<feature type="active site" description="Nucleophile" evidence="4">
    <location>
        <position position="64"/>
    </location>
</feature>
<dbReference type="Gene3D" id="3.40.50.2300">
    <property type="match status" value="1"/>
</dbReference>
<dbReference type="InterPro" id="IPR036196">
    <property type="entry name" value="Ptyr_pPase_sf"/>
</dbReference>
<dbReference type="PANTHER" id="PTHR11717">
    <property type="entry name" value="LOW MOLECULAR WEIGHT PROTEIN TYROSINE PHOSPHATASE"/>
    <property type="match status" value="1"/>
</dbReference>
<comment type="similarity">
    <text evidence="1">Belongs to the low molecular weight phosphotyrosine protein phosphatase family.</text>
</comment>
<dbReference type="InterPro" id="IPR017867">
    <property type="entry name" value="Tyr_phospatase_low_mol_wt"/>
</dbReference>
<dbReference type="EMBL" id="RJJQ01000001">
    <property type="protein sequence ID" value="RNI25189.1"/>
    <property type="molecule type" value="Genomic_DNA"/>
</dbReference>
<evidence type="ECO:0000313" key="7">
    <source>
        <dbReference type="Proteomes" id="UP000271678"/>
    </source>
</evidence>
<dbReference type="Pfam" id="PF01451">
    <property type="entry name" value="LMWPc"/>
    <property type="match status" value="1"/>
</dbReference>
<evidence type="ECO:0000256" key="2">
    <source>
        <dbReference type="ARBA" id="ARBA00022801"/>
    </source>
</evidence>
<dbReference type="AlphaFoldDB" id="A0A3M9MI04"/>
<dbReference type="GO" id="GO:0004725">
    <property type="term" value="F:protein tyrosine phosphatase activity"/>
    <property type="evidence" value="ECO:0007669"/>
    <property type="project" value="InterPro"/>
</dbReference>
<name>A0A3M9MI04_9MICO</name>
<organism evidence="6 7">
    <name type="scientific">Flexivirga caeni</name>
    <dbReference type="NCBI Taxonomy" id="2294115"/>
    <lineage>
        <taxon>Bacteria</taxon>
        <taxon>Bacillati</taxon>
        <taxon>Actinomycetota</taxon>
        <taxon>Actinomycetes</taxon>
        <taxon>Micrococcales</taxon>
        <taxon>Dermacoccaceae</taxon>
        <taxon>Flexivirga</taxon>
    </lineage>
</organism>
<dbReference type="InterPro" id="IPR050438">
    <property type="entry name" value="LMW_PTPase"/>
</dbReference>
<evidence type="ECO:0000256" key="1">
    <source>
        <dbReference type="ARBA" id="ARBA00011063"/>
    </source>
</evidence>
<dbReference type="SUPFAM" id="SSF52788">
    <property type="entry name" value="Phosphotyrosine protein phosphatases I"/>
    <property type="match status" value="1"/>
</dbReference>
<evidence type="ECO:0000256" key="3">
    <source>
        <dbReference type="ARBA" id="ARBA00022912"/>
    </source>
</evidence>
<keyword evidence="3" id="KW-0904">Protein phosphatase</keyword>
<proteinExistence type="inferred from homology"/>
<sequence length="230" mass="24906">MPHDAEVSPDAAFGFRETSRPPKFFTIGASISVNSAWARPCQNTEKLSPLEGVAGAMPHLLFICTGNVCRSPFAERYARLAGERCGLAGWDFSSAGAGALVGASMDKDMAHELTLLGGDPIGFRARALDREIITSADLIIAMETFHRGYVLDDHPGLVRRTFTLGQLARIARDHPQEEHGPELLAAIGAFRHRARDEDDIPDPYRRGPEIAHEVAGSIAGLLDELVPRLG</sequence>
<protein>
    <submittedName>
        <fullName evidence="6">Low molecular weight phosphatase family protein</fullName>
    </submittedName>
</protein>
<keyword evidence="2" id="KW-0378">Hydrolase</keyword>
<dbReference type="PRINTS" id="PR00719">
    <property type="entry name" value="LMWPTPASE"/>
</dbReference>
<evidence type="ECO:0000259" key="5">
    <source>
        <dbReference type="SMART" id="SM00226"/>
    </source>
</evidence>
<feature type="active site" evidence="4">
    <location>
        <position position="70"/>
    </location>
</feature>
<comment type="caution">
    <text evidence="6">The sequence shown here is derived from an EMBL/GenBank/DDBJ whole genome shotgun (WGS) entry which is preliminary data.</text>
</comment>
<reference evidence="6 7" key="1">
    <citation type="submission" date="2018-11" db="EMBL/GenBank/DDBJ databases">
        <title>Draft genome of Simplicispira Flexivirga sp. BO-16.</title>
        <authorList>
            <person name="Im W.T."/>
        </authorList>
    </citation>
    <scope>NUCLEOTIDE SEQUENCE [LARGE SCALE GENOMIC DNA]</scope>
    <source>
        <strain evidence="6 7">BO-16</strain>
    </source>
</reference>
<dbReference type="PANTHER" id="PTHR11717:SF31">
    <property type="entry name" value="LOW MOLECULAR WEIGHT PROTEIN-TYROSINE-PHOSPHATASE ETP-RELATED"/>
    <property type="match status" value="1"/>
</dbReference>
<dbReference type="SMART" id="SM00226">
    <property type="entry name" value="LMWPc"/>
    <property type="match status" value="1"/>
</dbReference>